<dbReference type="UniPathway" id="UPA00223">
    <property type="reaction ID" value="UER00999"/>
</dbReference>
<evidence type="ECO:0000256" key="8">
    <source>
        <dbReference type="PROSITE-ProRule" id="PRU00409"/>
    </source>
</evidence>
<evidence type="ECO:0000256" key="7">
    <source>
        <dbReference type="HAMAP-Rule" id="MF_00558"/>
    </source>
</evidence>
<accession>A0A7V3ZVT0</accession>
<comment type="pathway">
    <text evidence="7">Carbohydrate metabolism; tricarboxylic acid cycle; succinate from succinyl-CoA (ligase route): step 1/1.</text>
</comment>
<comment type="cofactor">
    <cofactor evidence="7">
        <name>Mg(2+)</name>
        <dbReference type="ChEBI" id="CHEBI:18420"/>
    </cofactor>
    <text evidence="7">Binds 1 Mg(2+) ion per subunit.</text>
</comment>
<dbReference type="InterPro" id="IPR013815">
    <property type="entry name" value="ATP_grasp_subdomain_1"/>
</dbReference>
<dbReference type="InterPro" id="IPR013650">
    <property type="entry name" value="ATP-grasp_succ-CoA_synth-type"/>
</dbReference>
<keyword evidence="6 7" id="KW-0460">Magnesium</keyword>
<comment type="similarity">
    <text evidence="1 7">Belongs to the succinate/malate CoA ligase beta subunit family.</text>
</comment>
<evidence type="ECO:0000313" key="10">
    <source>
        <dbReference type="EMBL" id="HGK63850.1"/>
    </source>
</evidence>
<dbReference type="EC" id="6.2.1.5" evidence="7"/>
<reference evidence="10" key="1">
    <citation type="journal article" date="2020" name="mSystems">
        <title>Genome- and Community-Level Interaction Insights into Carbon Utilization and Element Cycling Functions of Hydrothermarchaeota in Hydrothermal Sediment.</title>
        <authorList>
            <person name="Zhou Z."/>
            <person name="Liu Y."/>
            <person name="Xu W."/>
            <person name="Pan J."/>
            <person name="Luo Z.H."/>
            <person name="Li M."/>
        </authorList>
    </citation>
    <scope>NUCLEOTIDE SEQUENCE [LARGE SCALE GENOMIC DNA]</scope>
    <source>
        <strain evidence="10">SpSt-697</strain>
    </source>
</reference>
<feature type="binding site" evidence="7">
    <location>
        <position position="45"/>
    </location>
    <ligand>
        <name>ATP</name>
        <dbReference type="ChEBI" id="CHEBI:30616"/>
    </ligand>
</feature>
<comment type="caution">
    <text evidence="7">Lacks conserved residue(s) required for the propagation of feature annotation.</text>
</comment>
<dbReference type="GO" id="GO:0005524">
    <property type="term" value="F:ATP binding"/>
    <property type="evidence" value="ECO:0007669"/>
    <property type="project" value="UniProtKB-UniRule"/>
</dbReference>
<comment type="caution">
    <text evidence="10">The sequence shown here is derived from an EMBL/GenBank/DDBJ whole genome shotgun (WGS) entry which is preliminary data.</text>
</comment>
<comment type="subunit">
    <text evidence="7">Heterotetramer of two alpha and two beta subunits.</text>
</comment>
<dbReference type="GO" id="GO:0004775">
    <property type="term" value="F:succinate-CoA ligase (ADP-forming) activity"/>
    <property type="evidence" value="ECO:0007669"/>
    <property type="project" value="UniProtKB-UniRule"/>
</dbReference>
<name>A0A7V3ZVT0_UNCW3</name>
<dbReference type="PROSITE" id="PS50975">
    <property type="entry name" value="ATP_GRASP"/>
    <property type="match status" value="1"/>
</dbReference>
<dbReference type="Gene3D" id="3.40.50.261">
    <property type="entry name" value="Succinyl-CoA synthetase domains"/>
    <property type="match status" value="1"/>
</dbReference>
<dbReference type="AlphaFoldDB" id="A0A7V3ZVT0"/>
<proteinExistence type="inferred from homology"/>
<dbReference type="Gene3D" id="3.30.470.20">
    <property type="entry name" value="ATP-grasp fold, B domain"/>
    <property type="match status" value="1"/>
</dbReference>
<dbReference type="GO" id="GO:0042709">
    <property type="term" value="C:succinate-CoA ligase complex"/>
    <property type="evidence" value="ECO:0007669"/>
    <property type="project" value="TreeGrafter"/>
</dbReference>
<feature type="binding site" evidence="7">
    <location>
        <position position="99"/>
    </location>
    <ligand>
        <name>ATP</name>
        <dbReference type="ChEBI" id="CHEBI:30616"/>
    </ligand>
</feature>
<evidence type="ECO:0000256" key="4">
    <source>
        <dbReference type="ARBA" id="ARBA00022723"/>
    </source>
</evidence>
<dbReference type="InterPro" id="IPR016102">
    <property type="entry name" value="Succinyl-CoA_synth-like"/>
</dbReference>
<feature type="binding site" evidence="7">
    <location>
        <position position="256"/>
    </location>
    <ligand>
        <name>substrate</name>
        <note>ligand shared with subunit alpha</note>
    </ligand>
</feature>
<dbReference type="GO" id="GO:0000287">
    <property type="term" value="F:magnesium ion binding"/>
    <property type="evidence" value="ECO:0007669"/>
    <property type="project" value="UniProtKB-UniRule"/>
</dbReference>
<sequence>MKLFEYQAKEIFRRFNILTPKEKLANNEEELVNFAKEIGFPCVLKAQVLVGGRGKAGGIKKANNEEEAKKIGKELFSLKIKDFPVEKVLVSNFVEIKKELYLSVTIDRKEKTPIVIASFEGGIEIEELAKEKPESILKINIDPLLGLKNYQARNLCYNLFGDLSLANQFNELLQKLTTIFFIYESSLVEINPLALTKDNNFCAIDAKIIIDDNALFRHPELKIWENQEKRNPIEEAAKQLGFSYIKLSGKVGCIVNGAGLAMATMDLIKKYGENPANFLDIGGSTNKERIEKALKLLIQDKEIKVILINIFGGITRCDDVAAGVLSVIKETDIPIVARLIGTNQDKAYEILKDTKVILIDNMKEAIKKAVEIAVKS</sequence>
<dbReference type="FunFam" id="3.30.470.20:FF:000002">
    <property type="entry name" value="Succinate--CoA ligase [ADP-forming] subunit beta"/>
    <property type="match status" value="1"/>
</dbReference>
<gene>
    <name evidence="7" type="primary">sucC</name>
    <name evidence="10" type="ORF">ENU74_04590</name>
</gene>
<dbReference type="NCBIfam" id="TIGR01016">
    <property type="entry name" value="sucCoAbeta"/>
    <property type="match status" value="1"/>
</dbReference>
<dbReference type="SUPFAM" id="SSF56059">
    <property type="entry name" value="Glutathione synthetase ATP-binding domain-like"/>
    <property type="match status" value="1"/>
</dbReference>
<dbReference type="InterPro" id="IPR005809">
    <property type="entry name" value="Succ_CoA_ligase-like_bsu"/>
</dbReference>
<dbReference type="Gene3D" id="3.30.1490.20">
    <property type="entry name" value="ATP-grasp fold, A domain"/>
    <property type="match status" value="1"/>
</dbReference>
<dbReference type="FunFam" id="3.40.50.261:FF:000001">
    <property type="entry name" value="Succinate--CoA ligase [ADP-forming] subunit beta"/>
    <property type="match status" value="1"/>
</dbReference>
<dbReference type="InterPro" id="IPR005811">
    <property type="entry name" value="SUCC_ACL_C"/>
</dbReference>
<comment type="catalytic activity">
    <reaction evidence="7">
        <text>succinate + ATP + CoA = succinyl-CoA + ADP + phosphate</text>
        <dbReference type="Rhea" id="RHEA:17661"/>
        <dbReference type="ChEBI" id="CHEBI:30031"/>
        <dbReference type="ChEBI" id="CHEBI:30616"/>
        <dbReference type="ChEBI" id="CHEBI:43474"/>
        <dbReference type="ChEBI" id="CHEBI:57287"/>
        <dbReference type="ChEBI" id="CHEBI:57292"/>
        <dbReference type="ChEBI" id="CHEBI:456216"/>
        <dbReference type="EC" id="6.2.1.5"/>
    </reaction>
</comment>
<comment type="catalytic activity">
    <reaction evidence="7">
        <text>GTP + succinate + CoA = succinyl-CoA + GDP + phosphate</text>
        <dbReference type="Rhea" id="RHEA:22120"/>
        <dbReference type="ChEBI" id="CHEBI:30031"/>
        <dbReference type="ChEBI" id="CHEBI:37565"/>
        <dbReference type="ChEBI" id="CHEBI:43474"/>
        <dbReference type="ChEBI" id="CHEBI:57287"/>
        <dbReference type="ChEBI" id="CHEBI:57292"/>
        <dbReference type="ChEBI" id="CHEBI:58189"/>
    </reaction>
</comment>
<dbReference type="PANTHER" id="PTHR11815">
    <property type="entry name" value="SUCCINYL-COA SYNTHETASE BETA CHAIN"/>
    <property type="match status" value="1"/>
</dbReference>
<evidence type="ECO:0000256" key="3">
    <source>
        <dbReference type="ARBA" id="ARBA00022598"/>
    </source>
</evidence>
<organism evidence="10">
    <name type="scientific">candidate division WOR-3 bacterium</name>
    <dbReference type="NCBI Taxonomy" id="2052148"/>
    <lineage>
        <taxon>Bacteria</taxon>
        <taxon>Bacteria division WOR-3</taxon>
    </lineage>
</organism>
<feature type="domain" description="ATP-grasp" evidence="9">
    <location>
        <begin position="9"/>
        <end position="220"/>
    </location>
</feature>
<keyword evidence="4 7" id="KW-0479">Metal-binding</keyword>
<keyword evidence="5 7" id="KW-0547">Nucleotide-binding</keyword>
<feature type="binding site" evidence="7">
    <location>
        <position position="94"/>
    </location>
    <ligand>
        <name>ATP</name>
        <dbReference type="ChEBI" id="CHEBI:30616"/>
    </ligand>
</feature>
<evidence type="ECO:0000256" key="2">
    <source>
        <dbReference type="ARBA" id="ARBA00022532"/>
    </source>
</evidence>
<dbReference type="PROSITE" id="PS01217">
    <property type="entry name" value="SUCCINYL_COA_LIG_3"/>
    <property type="match status" value="1"/>
</dbReference>
<evidence type="ECO:0000256" key="6">
    <source>
        <dbReference type="ARBA" id="ARBA00022842"/>
    </source>
</evidence>
<dbReference type="InterPro" id="IPR017866">
    <property type="entry name" value="Succ-CoA_synthase_bsu_CS"/>
</dbReference>
<dbReference type="SUPFAM" id="SSF52210">
    <property type="entry name" value="Succinyl-CoA synthetase domains"/>
    <property type="match status" value="1"/>
</dbReference>
<keyword evidence="3 7" id="KW-0436">Ligase</keyword>
<keyword evidence="7 8" id="KW-0067">ATP-binding</keyword>
<dbReference type="GO" id="GO:0006104">
    <property type="term" value="P:succinyl-CoA metabolic process"/>
    <property type="evidence" value="ECO:0007669"/>
    <property type="project" value="TreeGrafter"/>
</dbReference>
<comment type="function">
    <text evidence="7">Succinyl-CoA synthetase functions in the citric acid cycle (TCA), coupling the hydrolysis of succinyl-CoA to the synthesis of either ATP or GTP and thus represents the only step of substrate-level phosphorylation in the TCA. The beta subunit provides nucleotide specificity of the enzyme and binds the substrate succinate, while the binding sites for coenzyme A and phosphate are found in the alpha subunit.</text>
</comment>
<dbReference type="PANTHER" id="PTHR11815:SF10">
    <property type="entry name" value="SUCCINATE--COA LIGASE [GDP-FORMING] SUBUNIT BETA, MITOCHONDRIAL"/>
    <property type="match status" value="1"/>
</dbReference>
<evidence type="ECO:0000256" key="5">
    <source>
        <dbReference type="ARBA" id="ARBA00022741"/>
    </source>
</evidence>
<dbReference type="InterPro" id="IPR011761">
    <property type="entry name" value="ATP-grasp"/>
</dbReference>
<keyword evidence="2 7" id="KW-0816">Tricarboxylic acid cycle</keyword>
<feature type="binding site" evidence="7">
    <location>
        <begin position="52"/>
        <end position="54"/>
    </location>
    <ligand>
        <name>ATP</name>
        <dbReference type="ChEBI" id="CHEBI:30616"/>
    </ligand>
</feature>
<evidence type="ECO:0000256" key="1">
    <source>
        <dbReference type="ARBA" id="ARBA00009182"/>
    </source>
</evidence>
<dbReference type="Pfam" id="PF08442">
    <property type="entry name" value="ATP-grasp_2"/>
    <property type="match status" value="1"/>
</dbReference>
<protein>
    <recommendedName>
        <fullName evidence="7">Succinate--CoA ligase [ADP-forming] subunit beta</fullName>
        <ecNumber evidence="7">6.2.1.5</ecNumber>
    </recommendedName>
    <alternativeName>
        <fullName evidence="7">Succinyl-CoA synthetase subunit beta</fullName>
        <shortName evidence="7">SCS-beta</shortName>
    </alternativeName>
</protein>
<feature type="binding site" evidence="7">
    <location>
        <begin position="313"/>
        <end position="315"/>
    </location>
    <ligand>
        <name>substrate</name>
        <note>ligand shared with subunit alpha</note>
    </ligand>
</feature>
<feature type="binding site" evidence="7">
    <location>
        <position position="191"/>
    </location>
    <ligand>
        <name>Mg(2+)</name>
        <dbReference type="ChEBI" id="CHEBI:18420"/>
    </ligand>
</feature>
<dbReference type="HAMAP" id="MF_00558">
    <property type="entry name" value="Succ_CoA_beta"/>
    <property type="match status" value="1"/>
</dbReference>
<dbReference type="Pfam" id="PF00549">
    <property type="entry name" value="Ligase_CoA"/>
    <property type="match status" value="1"/>
</dbReference>
<dbReference type="NCBIfam" id="NF001913">
    <property type="entry name" value="PRK00696.1"/>
    <property type="match status" value="1"/>
</dbReference>
<dbReference type="GO" id="GO:0006099">
    <property type="term" value="P:tricarboxylic acid cycle"/>
    <property type="evidence" value="ECO:0007669"/>
    <property type="project" value="UniProtKB-UniRule"/>
</dbReference>
<dbReference type="PIRSF" id="PIRSF001554">
    <property type="entry name" value="SucCS_beta"/>
    <property type="match status" value="1"/>
</dbReference>
<evidence type="ECO:0000259" key="9">
    <source>
        <dbReference type="PROSITE" id="PS50975"/>
    </source>
</evidence>
<dbReference type="EMBL" id="DTDR01000120">
    <property type="protein sequence ID" value="HGK63850.1"/>
    <property type="molecule type" value="Genomic_DNA"/>
</dbReference>
<feature type="binding site" evidence="7">
    <location>
        <position position="205"/>
    </location>
    <ligand>
        <name>Mg(2+)</name>
        <dbReference type="ChEBI" id="CHEBI:18420"/>
    </ligand>
</feature>